<reference evidence="2 3" key="1">
    <citation type="journal article" date="2014" name="Am. J. Bot.">
        <title>Genome assembly and annotation for red clover (Trifolium pratense; Fabaceae).</title>
        <authorList>
            <person name="Istvanek J."/>
            <person name="Jaros M."/>
            <person name="Krenek A."/>
            <person name="Repkova J."/>
        </authorList>
    </citation>
    <scope>NUCLEOTIDE SEQUENCE [LARGE SCALE GENOMIC DNA]</scope>
    <source>
        <strain evidence="3">cv. Tatra</strain>
        <tissue evidence="2">Young leaves</tissue>
    </source>
</reference>
<accession>A0A2K3KEA1</accession>
<dbReference type="Proteomes" id="UP000236291">
    <property type="component" value="Unassembled WGS sequence"/>
</dbReference>
<evidence type="ECO:0000256" key="1">
    <source>
        <dbReference type="SAM" id="MobiDB-lite"/>
    </source>
</evidence>
<proteinExistence type="predicted"/>
<gene>
    <name evidence="2" type="ORF">L195_g062212</name>
</gene>
<dbReference type="AlphaFoldDB" id="A0A2K3KEA1"/>
<reference evidence="2 3" key="2">
    <citation type="journal article" date="2017" name="Front. Plant Sci.">
        <title>Gene Classification and Mining of Molecular Markers Useful in Red Clover (Trifolium pratense) Breeding.</title>
        <authorList>
            <person name="Istvanek J."/>
            <person name="Dluhosova J."/>
            <person name="Dluhos P."/>
            <person name="Patkova L."/>
            <person name="Nedelnik J."/>
            <person name="Repkova J."/>
        </authorList>
    </citation>
    <scope>NUCLEOTIDE SEQUENCE [LARGE SCALE GENOMIC DNA]</scope>
    <source>
        <strain evidence="3">cv. Tatra</strain>
        <tissue evidence="2">Young leaves</tissue>
    </source>
</reference>
<sequence length="57" mass="6228">MASSSQQFNNNTDGDENVSNIPTSPSREHNTVLSPVRDNNMTVGPQNDPRDVREASV</sequence>
<organism evidence="2 3">
    <name type="scientific">Trifolium pratense</name>
    <name type="common">Red clover</name>
    <dbReference type="NCBI Taxonomy" id="57577"/>
    <lineage>
        <taxon>Eukaryota</taxon>
        <taxon>Viridiplantae</taxon>
        <taxon>Streptophyta</taxon>
        <taxon>Embryophyta</taxon>
        <taxon>Tracheophyta</taxon>
        <taxon>Spermatophyta</taxon>
        <taxon>Magnoliopsida</taxon>
        <taxon>eudicotyledons</taxon>
        <taxon>Gunneridae</taxon>
        <taxon>Pentapetalae</taxon>
        <taxon>rosids</taxon>
        <taxon>fabids</taxon>
        <taxon>Fabales</taxon>
        <taxon>Fabaceae</taxon>
        <taxon>Papilionoideae</taxon>
        <taxon>50 kb inversion clade</taxon>
        <taxon>NPAAA clade</taxon>
        <taxon>Hologalegina</taxon>
        <taxon>IRL clade</taxon>
        <taxon>Trifolieae</taxon>
        <taxon>Trifolium</taxon>
    </lineage>
</organism>
<protein>
    <submittedName>
        <fullName evidence="2">Uncharacterized protein</fullName>
    </submittedName>
</protein>
<feature type="region of interest" description="Disordered" evidence="1">
    <location>
        <begin position="1"/>
        <end position="57"/>
    </location>
</feature>
<comment type="caution">
    <text evidence="2">The sequence shown here is derived from an EMBL/GenBank/DDBJ whole genome shotgun (WGS) entry which is preliminary data.</text>
</comment>
<feature type="compositionally biased region" description="Basic and acidic residues" evidence="1">
    <location>
        <begin position="48"/>
        <end position="57"/>
    </location>
</feature>
<evidence type="ECO:0000313" key="2">
    <source>
        <dbReference type="EMBL" id="PNX64635.1"/>
    </source>
</evidence>
<dbReference type="EMBL" id="ASHM01168589">
    <property type="protein sequence ID" value="PNX64635.1"/>
    <property type="molecule type" value="Genomic_DNA"/>
</dbReference>
<evidence type="ECO:0000313" key="3">
    <source>
        <dbReference type="Proteomes" id="UP000236291"/>
    </source>
</evidence>
<feature type="compositionally biased region" description="Polar residues" evidence="1">
    <location>
        <begin position="1"/>
        <end position="45"/>
    </location>
</feature>
<name>A0A2K3KEA1_TRIPR</name>